<dbReference type="RefSeq" id="WP_305975885.1">
    <property type="nucleotide sequence ID" value="NZ_JAPJDZ010000026.1"/>
</dbReference>
<dbReference type="SUPFAM" id="SSF47384">
    <property type="entry name" value="Homodimeric domain of signal transducing histidine kinase"/>
    <property type="match status" value="1"/>
</dbReference>
<feature type="transmembrane region" description="Helical" evidence="6">
    <location>
        <begin position="39"/>
        <end position="58"/>
    </location>
</feature>
<dbReference type="NCBIfam" id="TIGR00229">
    <property type="entry name" value="sensory_box"/>
    <property type="match status" value="1"/>
</dbReference>
<proteinExistence type="predicted"/>
<feature type="transmembrane region" description="Helical" evidence="6">
    <location>
        <begin position="343"/>
        <end position="361"/>
    </location>
</feature>
<dbReference type="CDD" id="cd16922">
    <property type="entry name" value="HATPase_EvgS-ArcB-TorS-like"/>
    <property type="match status" value="1"/>
</dbReference>
<dbReference type="InterPro" id="IPR036890">
    <property type="entry name" value="HATPase_C_sf"/>
</dbReference>
<dbReference type="InterPro" id="IPR003594">
    <property type="entry name" value="HATPase_dom"/>
</dbReference>
<dbReference type="SMART" id="SM00086">
    <property type="entry name" value="PAC"/>
    <property type="match status" value="1"/>
</dbReference>
<feature type="domain" description="PAS" evidence="8">
    <location>
        <begin position="440"/>
        <end position="512"/>
    </location>
</feature>
<dbReference type="InterPro" id="IPR001610">
    <property type="entry name" value="PAC"/>
</dbReference>
<dbReference type="PROSITE" id="PS50112">
    <property type="entry name" value="PAS"/>
    <property type="match status" value="1"/>
</dbReference>
<dbReference type="InterPro" id="IPR000700">
    <property type="entry name" value="PAS-assoc_C"/>
</dbReference>
<dbReference type="SUPFAM" id="SSF55874">
    <property type="entry name" value="ATPase domain of HSP90 chaperone/DNA topoisomerase II/histidine kinase"/>
    <property type="match status" value="1"/>
</dbReference>
<evidence type="ECO:0000259" key="7">
    <source>
        <dbReference type="PROSITE" id="PS50109"/>
    </source>
</evidence>
<dbReference type="Pfam" id="PF02518">
    <property type="entry name" value="HATPase_c"/>
    <property type="match status" value="1"/>
</dbReference>
<dbReference type="Pfam" id="PF00512">
    <property type="entry name" value="HisKA"/>
    <property type="match status" value="1"/>
</dbReference>
<feature type="domain" description="PAC" evidence="9">
    <location>
        <begin position="529"/>
        <end position="581"/>
    </location>
</feature>
<dbReference type="InterPro" id="IPR036097">
    <property type="entry name" value="HisK_dim/P_sf"/>
</dbReference>
<feature type="domain" description="Histidine kinase" evidence="7">
    <location>
        <begin position="585"/>
        <end position="804"/>
    </location>
</feature>
<dbReference type="InterPro" id="IPR004358">
    <property type="entry name" value="Sig_transdc_His_kin-like_C"/>
</dbReference>
<dbReference type="SUPFAM" id="SSF55785">
    <property type="entry name" value="PYP-like sensor domain (PAS domain)"/>
    <property type="match status" value="1"/>
</dbReference>
<dbReference type="PANTHER" id="PTHR43047:SF72">
    <property type="entry name" value="OSMOSENSING HISTIDINE PROTEIN KINASE SLN1"/>
    <property type="match status" value="1"/>
</dbReference>
<keyword evidence="6" id="KW-0472">Membrane</keyword>
<accession>A0ABT9I008</accession>
<name>A0ABT9I008_9GAMM</name>
<feature type="transmembrane region" description="Helical" evidence="6">
    <location>
        <begin position="111"/>
        <end position="128"/>
    </location>
</feature>
<evidence type="ECO:0000256" key="3">
    <source>
        <dbReference type="ARBA" id="ARBA00022553"/>
    </source>
</evidence>
<dbReference type="Proteomes" id="UP001231109">
    <property type="component" value="Unassembled WGS sequence"/>
</dbReference>
<keyword evidence="3" id="KW-0597">Phosphoprotein</keyword>
<feature type="transmembrane region" description="Helical" evidence="6">
    <location>
        <begin position="70"/>
        <end position="96"/>
    </location>
</feature>
<dbReference type="SMART" id="SM00091">
    <property type="entry name" value="PAS"/>
    <property type="match status" value="1"/>
</dbReference>
<reference evidence="10 11" key="1">
    <citation type="submission" date="2022-11" db="EMBL/GenBank/DDBJ databases">
        <title>Viruses from the air-sea interface of a natural surface slick.</title>
        <authorList>
            <person name="Rahlff J."/>
            <person name="Holmfeldt K."/>
        </authorList>
    </citation>
    <scope>NUCLEOTIDE SEQUENCE [LARGE SCALE GENOMIC DNA]</scope>
    <source>
        <strain evidence="10 11">SMS4</strain>
    </source>
</reference>
<dbReference type="PROSITE" id="PS50109">
    <property type="entry name" value="HIS_KIN"/>
    <property type="match status" value="1"/>
</dbReference>
<protein>
    <recommendedName>
        <fullName evidence="2">histidine kinase</fullName>
        <ecNumber evidence="2">2.7.13.3</ecNumber>
    </recommendedName>
</protein>
<evidence type="ECO:0000259" key="9">
    <source>
        <dbReference type="PROSITE" id="PS50113"/>
    </source>
</evidence>
<dbReference type="InterPro" id="IPR000014">
    <property type="entry name" value="PAS"/>
</dbReference>
<evidence type="ECO:0000259" key="8">
    <source>
        <dbReference type="PROSITE" id="PS50112"/>
    </source>
</evidence>
<evidence type="ECO:0000256" key="1">
    <source>
        <dbReference type="ARBA" id="ARBA00000085"/>
    </source>
</evidence>
<feature type="transmembrane region" description="Helical" evidence="6">
    <location>
        <begin position="16"/>
        <end position="33"/>
    </location>
</feature>
<keyword evidence="5" id="KW-0418">Kinase</keyword>
<keyword evidence="4" id="KW-0808">Transferase</keyword>
<dbReference type="CDD" id="cd00130">
    <property type="entry name" value="PAS"/>
    <property type="match status" value="1"/>
</dbReference>
<dbReference type="Gene3D" id="1.10.287.130">
    <property type="match status" value="1"/>
</dbReference>
<dbReference type="SMART" id="SM00387">
    <property type="entry name" value="HATPase_c"/>
    <property type="match status" value="1"/>
</dbReference>
<evidence type="ECO:0000256" key="2">
    <source>
        <dbReference type="ARBA" id="ARBA00012438"/>
    </source>
</evidence>
<evidence type="ECO:0000313" key="10">
    <source>
        <dbReference type="EMBL" id="MDP5136518.1"/>
    </source>
</evidence>
<dbReference type="PANTHER" id="PTHR43047">
    <property type="entry name" value="TWO-COMPONENT HISTIDINE PROTEIN KINASE"/>
    <property type="match status" value="1"/>
</dbReference>
<dbReference type="InterPro" id="IPR003661">
    <property type="entry name" value="HisK_dim/P_dom"/>
</dbReference>
<dbReference type="GO" id="GO:0005524">
    <property type="term" value="F:ATP binding"/>
    <property type="evidence" value="ECO:0007669"/>
    <property type="project" value="UniProtKB-KW"/>
</dbReference>
<dbReference type="InterPro" id="IPR005467">
    <property type="entry name" value="His_kinase_dom"/>
</dbReference>
<dbReference type="Pfam" id="PF13426">
    <property type="entry name" value="PAS_9"/>
    <property type="match status" value="1"/>
</dbReference>
<evidence type="ECO:0000256" key="4">
    <source>
        <dbReference type="ARBA" id="ARBA00022679"/>
    </source>
</evidence>
<dbReference type="CDD" id="cd00082">
    <property type="entry name" value="HisKA"/>
    <property type="match status" value="1"/>
</dbReference>
<sequence>MTIVAKQGVVSKAGTGYMLLVLLFLSAAVGLNYTRLPLFFSVEFIFGSAVAVLALLVLGRVAAIIVGGAAAAVTLAIWGHPYALLVFTVEIIWLSWRWRPDKGFNLVQQDLLFWLVAGLAAVSLLYTYGLDINWQTSVLIALKQMTNGVFNVLLASLLILVLQSQQPTRRHLALPLTSLRQWLFHILIALTLFAGFVPLLLDARKLQAEYMYSVEQRMQLLAVNLQKQLQALGQPVNEAVIASLLQAVLPDDSYGVQLLYSGGSVVSRAGLIKSFDISTADIPGAGFSHWQPTAISPLLQRWQQSRYVLVHSTADLPGINAIVLEQSAQEVMTKLEQDSARQLLLLVSFLLLATLIANWLSKAISGPLHRLALVSETLQVNIASGAESDIPASIVAEYNTLGLNLRAMSRELTSAFNISKANQSDLVRQVDERTQQLQQANSQLEAILAAASDFSIIATNRDGQISYFSRGAEKLLGYTAEELVGKQTPAILHVAEEVEQRSKQLTELLQQPIAGFRAFVAVAEQQGSETRQWHYVRKDGDRVPVSLTVTPIVEAAGDISGYLGVAKDISERNRHEKLKNEFISTVSHELRTPLTSLYAALRMINSGKLGELPLKMANLLQLAESNSKRLARLINDLLDIEKLTAGKFQLVLELQPIQPLLMQAINDIAGYATQYKVAVVSDFAAETLLAKLDAARFVQVATNLLSNAIKFSPAGAAVTVRLYADTTTIHVEVIDRGDGIADDFKQRIFEKFAQSDAASTRRQGGTGLGLAISKELTEIMAGQIGFTSTTGKGTTFWLRFQRYDGQTGTELPAGANHSTSLGA</sequence>
<dbReference type="PROSITE" id="PS50113">
    <property type="entry name" value="PAC"/>
    <property type="match status" value="1"/>
</dbReference>
<feature type="transmembrane region" description="Helical" evidence="6">
    <location>
        <begin position="182"/>
        <end position="201"/>
    </location>
</feature>
<dbReference type="EC" id="2.7.13.3" evidence="2"/>
<comment type="caution">
    <text evidence="10">The sequence shown here is derived from an EMBL/GenBank/DDBJ whole genome shotgun (WGS) entry which is preliminary data.</text>
</comment>
<feature type="transmembrane region" description="Helical" evidence="6">
    <location>
        <begin position="140"/>
        <end position="162"/>
    </location>
</feature>
<keyword evidence="11" id="KW-1185">Reference proteome</keyword>
<keyword evidence="6" id="KW-1133">Transmembrane helix</keyword>
<dbReference type="SMART" id="SM00388">
    <property type="entry name" value="HisKA"/>
    <property type="match status" value="1"/>
</dbReference>
<keyword evidence="6" id="KW-0812">Transmembrane</keyword>
<organism evidence="10 11">
    <name type="scientific">Rheinheimera baltica</name>
    <dbReference type="NCBI Taxonomy" id="67576"/>
    <lineage>
        <taxon>Bacteria</taxon>
        <taxon>Pseudomonadati</taxon>
        <taxon>Pseudomonadota</taxon>
        <taxon>Gammaproteobacteria</taxon>
        <taxon>Chromatiales</taxon>
        <taxon>Chromatiaceae</taxon>
        <taxon>Rheinheimera</taxon>
    </lineage>
</organism>
<evidence type="ECO:0000256" key="6">
    <source>
        <dbReference type="SAM" id="Phobius"/>
    </source>
</evidence>
<gene>
    <name evidence="10" type="ORF">ORJ04_11225</name>
</gene>
<dbReference type="Gene3D" id="3.30.565.10">
    <property type="entry name" value="Histidine kinase-like ATPase, C-terminal domain"/>
    <property type="match status" value="1"/>
</dbReference>
<keyword evidence="10" id="KW-0547">Nucleotide-binding</keyword>
<evidence type="ECO:0000256" key="5">
    <source>
        <dbReference type="ARBA" id="ARBA00022777"/>
    </source>
</evidence>
<dbReference type="PRINTS" id="PR00344">
    <property type="entry name" value="BCTRLSENSOR"/>
</dbReference>
<dbReference type="InterPro" id="IPR035965">
    <property type="entry name" value="PAS-like_dom_sf"/>
</dbReference>
<comment type="catalytic activity">
    <reaction evidence="1">
        <text>ATP + protein L-histidine = ADP + protein N-phospho-L-histidine.</text>
        <dbReference type="EC" id="2.7.13.3"/>
    </reaction>
</comment>
<dbReference type="Gene3D" id="3.30.450.20">
    <property type="entry name" value="PAS domain"/>
    <property type="match status" value="1"/>
</dbReference>
<keyword evidence="10" id="KW-0067">ATP-binding</keyword>
<evidence type="ECO:0000313" key="11">
    <source>
        <dbReference type="Proteomes" id="UP001231109"/>
    </source>
</evidence>
<dbReference type="EMBL" id="JAPJDZ010000026">
    <property type="protein sequence ID" value="MDP5136518.1"/>
    <property type="molecule type" value="Genomic_DNA"/>
</dbReference>